<gene>
    <name evidence="1" type="ORF">GALMADRAFT_227535</name>
</gene>
<dbReference type="EMBL" id="KL142383">
    <property type="protein sequence ID" value="KDR74481.1"/>
    <property type="molecule type" value="Genomic_DNA"/>
</dbReference>
<proteinExistence type="predicted"/>
<dbReference type="InterPro" id="IPR023213">
    <property type="entry name" value="CAT-like_dom_sf"/>
</dbReference>
<name>A0A067SUE7_GALM3</name>
<protein>
    <recommendedName>
        <fullName evidence="3">O-acyltransferase WSD1 C-terminal domain-containing protein</fullName>
    </recommendedName>
</protein>
<reference evidence="2" key="1">
    <citation type="journal article" date="2014" name="Proc. Natl. Acad. Sci. U.S.A.">
        <title>Extensive sampling of basidiomycete genomes demonstrates inadequacy of the white-rot/brown-rot paradigm for wood decay fungi.</title>
        <authorList>
            <person name="Riley R."/>
            <person name="Salamov A.A."/>
            <person name="Brown D.W."/>
            <person name="Nagy L.G."/>
            <person name="Floudas D."/>
            <person name="Held B.W."/>
            <person name="Levasseur A."/>
            <person name="Lombard V."/>
            <person name="Morin E."/>
            <person name="Otillar R."/>
            <person name="Lindquist E.A."/>
            <person name="Sun H."/>
            <person name="LaButti K.M."/>
            <person name="Schmutz J."/>
            <person name="Jabbour D."/>
            <person name="Luo H."/>
            <person name="Baker S.E."/>
            <person name="Pisabarro A.G."/>
            <person name="Walton J.D."/>
            <person name="Blanchette R.A."/>
            <person name="Henrissat B."/>
            <person name="Martin F."/>
            <person name="Cullen D."/>
            <person name="Hibbett D.S."/>
            <person name="Grigoriev I.V."/>
        </authorList>
    </citation>
    <scope>NUCLEOTIDE SEQUENCE [LARGE SCALE GENOMIC DNA]</scope>
    <source>
        <strain evidence="2">CBS 339.88</strain>
    </source>
</reference>
<dbReference type="OrthoDB" id="21502at2759"/>
<dbReference type="HOGENOM" id="CLU_509979_0_0_1"/>
<evidence type="ECO:0000313" key="2">
    <source>
        <dbReference type="Proteomes" id="UP000027222"/>
    </source>
</evidence>
<accession>A0A067SUE7</accession>
<keyword evidence="2" id="KW-1185">Reference proteome</keyword>
<dbReference type="Proteomes" id="UP000027222">
    <property type="component" value="Unassembled WGS sequence"/>
</dbReference>
<dbReference type="AlphaFoldDB" id="A0A067SUE7"/>
<dbReference type="STRING" id="685588.A0A067SUE7"/>
<dbReference type="Gene3D" id="3.30.559.10">
    <property type="entry name" value="Chloramphenicol acetyltransferase-like domain"/>
    <property type="match status" value="2"/>
</dbReference>
<organism evidence="1 2">
    <name type="scientific">Galerina marginata (strain CBS 339.88)</name>
    <dbReference type="NCBI Taxonomy" id="685588"/>
    <lineage>
        <taxon>Eukaryota</taxon>
        <taxon>Fungi</taxon>
        <taxon>Dikarya</taxon>
        <taxon>Basidiomycota</taxon>
        <taxon>Agaricomycotina</taxon>
        <taxon>Agaricomycetes</taxon>
        <taxon>Agaricomycetidae</taxon>
        <taxon>Agaricales</taxon>
        <taxon>Agaricineae</taxon>
        <taxon>Strophariaceae</taxon>
        <taxon>Galerina</taxon>
    </lineage>
</organism>
<evidence type="ECO:0008006" key="3">
    <source>
        <dbReference type="Google" id="ProtNLM"/>
    </source>
</evidence>
<evidence type="ECO:0000313" key="1">
    <source>
        <dbReference type="EMBL" id="KDR74481.1"/>
    </source>
</evidence>
<sequence length="474" mass="52100">MTMDDGATAAGFALVPLTVFDKLFERTTFVTGWLVEGKVDASALATALDRVTQKWRMLSGRLQSVKERNGVKWMLKIPLGPLPPDYPTYSLTISTSSVPLSKYVPIPLPTVSLSPPPSIFLHASTPRQYTAWESTNHPLTCWQLTYFPASQNGGVDYTCIGFARSHGIFDGGGAAQIMNALVAEMNGREWMIPPRLVEGMNVNLLEEVLARESLVENPSKNDEGHVGYTTINLAGFLKLVAGHLIERFWSGAERRIVLMPKTVLNLLVQEVLRGEQKDVERVTTGDILVAWIFKTVYSTGTNSNAMVHCSNLASFRALLATEIPEALTFPHNVFVPLAYPVLPVAEVNAMSLTALTELFAASRASLSLDHVLAARELLQNPCFPNPPNADETMMVSNVSASRILESDWSAVGSKRTICSYRYQATPTGVMFTNAVYISGRLGDKSVVLDVTLNKMKIELLLREIRRLEAEVGKN</sequence>